<name>A0A814YRL1_ADIRI</name>
<feature type="domain" description="Reverse transcriptase" evidence="1">
    <location>
        <begin position="133"/>
        <end position="271"/>
    </location>
</feature>
<dbReference type="PANTHER" id="PTHR19446">
    <property type="entry name" value="REVERSE TRANSCRIPTASES"/>
    <property type="match status" value="1"/>
</dbReference>
<dbReference type="Pfam" id="PF00078">
    <property type="entry name" value="RVT_1"/>
    <property type="match status" value="1"/>
</dbReference>
<sequence length="304" mass="35346">MKATSFSIHGFILPNKTVCKDYGEMCMIAANYYEEFFFEPRNIHYPHPYTDRPDMEAAIFHEKILQVTTEKVLDVVLFKKKKKSVDAHALSNYMFNFLPSPYWSLITNIFNYSFRSAYFPALWKDTPILLLEKKEHICEPSATRPISLLDVFLKTIETLYQDRLKDLLNRHGLLPNSQPGFREGFRLQTRVLLFFDQVANLMANSSPVATIFVDFKAAFDQLWFEGCIVKLKSMVFQTTTCHGSTRGFLDAEPTYKLQVRNQDGSKYQRDVLKARFFPLRYLTRTTLIWVISWADASATFSPTT</sequence>
<evidence type="ECO:0000313" key="4">
    <source>
        <dbReference type="Proteomes" id="UP000663828"/>
    </source>
</evidence>
<dbReference type="EMBL" id="CAJNOR010001997">
    <property type="protein sequence ID" value="CAF1232384.1"/>
    <property type="molecule type" value="Genomic_DNA"/>
</dbReference>
<evidence type="ECO:0000313" key="3">
    <source>
        <dbReference type="EMBL" id="CAF1232384.1"/>
    </source>
</evidence>
<keyword evidence="4" id="KW-1185">Reference proteome</keyword>
<dbReference type="InterPro" id="IPR000477">
    <property type="entry name" value="RT_dom"/>
</dbReference>
<dbReference type="Proteomes" id="UP000663828">
    <property type="component" value="Unassembled WGS sequence"/>
</dbReference>
<accession>A0A814YRL1</accession>
<comment type="caution">
    <text evidence="3">The sequence shown here is derived from an EMBL/GenBank/DDBJ whole genome shotgun (WGS) entry which is preliminary data.</text>
</comment>
<dbReference type="OrthoDB" id="416454at2759"/>
<organism evidence="3 4">
    <name type="scientific">Adineta ricciae</name>
    <name type="common">Rotifer</name>
    <dbReference type="NCBI Taxonomy" id="249248"/>
    <lineage>
        <taxon>Eukaryota</taxon>
        <taxon>Metazoa</taxon>
        <taxon>Spiralia</taxon>
        <taxon>Gnathifera</taxon>
        <taxon>Rotifera</taxon>
        <taxon>Eurotatoria</taxon>
        <taxon>Bdelloidea</taxon>
        <taxon>Adinetida</taxon>
        <taxon>Adinetidae</taxon>
        <taxon>Adineta</taxon>
    </lineage>
</organism>
<dbReference type="Proteomes" id="UP000663852">
    <property type="component" value="Unassembled WGS sequence"/>
</dbReference>
<evidence type="ECO:0000313" key="2">
    <source>
        <dbReference type="EMBL" id="CAF1135575.1"/>
    </source>
</evidence>
<dbReference type="EMBL" id="CAJNOJ010000111">
    <property type="protein sequence ID" value="CAF1135575.1"/>
    <property type="molecule type" value="Genomic_DNA"/>
</dbReference>
<evidence type="ECO:0000259" key="1">
    <source>
        <dbReference type="Pfam" id="PF00078"/>
    </source>
</evidence>
<proteinExistence type="predicted"/>
<reference evidence="3" key="1">
    <citation type="submission" date="2021-02" db="EMBL/GenBank/DDBJ databases">
        <authorList>
            <person name="Nowell W R."/>
        </authorList>
    </citation>
    <scope>NUCLEOTIDE SEQUENCE</scope>
</reference>
<gene>
    <name evidence="2" type="ORF">EDS130_LOCUS21802</name>
    <name evidence="3" type="ORF">XAT740_LOCUS25294</name>
</gene>
<protein>
    <recommendedName>
        <fullName evidence="1">Reverse transcriptase domain-containing protein</fullName>
    </recommendedName>
</protein>
<dbReference type="AlphaFoldDB" id="A0A814YRL1"/>